<dbReference type="STRING" id="29170.A0A368GVX7"/>
<proteinExistence type="predicted"/>
<organism evidence="1 2">
    <name type="scientific">Ancylostoma caninum</name>
    <name type="common">Dog hookworm</name>
    <dbReference type="NCBI Taxonomy" id="29170"/>
    <lineage>
        <taxon>Eukaryota</taxon>
        <taxon>Metazoa</taxon>
        <taxon>Ecdysozoa</taxon>
        <taxon>Nematoda</taxon>
        <taxon>Chromadorea</taxon>
        <taxon>Rhabditida</taxon>
        <taxon>Rhabditina</taxon>
        <taxon>Rhabditomorpha</taxon>
        <taxon>Strongyloidea</taxon>
        <taxon>Ancylostomatidae</taxon>
        <taxon>Ancylostomatinae</taxon>
        <taxon>Ancylostoma</taxon>
    </lineage>
</organism>
<dbReference type="EMBL" id="JOJR01000066">
    <property type="protein sequence ID" value="RCN47170.1"/>
    <property type="molecule type" value="Genomic_DNA"/>
</dbReference>
<reference evidence="1 2" key="1">
    <citation type="submission" date="2014-10" db="EMBL/GenBank/DDBJ databases">
        <title>Draft genome of the hookworm Ancylostoma caninum.</title>
        <authorList>
            <person name="Mitreva M."/>
        </authorList>
    </citation>
    <scope>NUCLEOTIDE SEQUENCE [LARGE SCALE GENOMIC DNA]</scope>
    <source>
        <strain evidence="1 2">Baltimore</strain>
    </source>
</reference>
<dbReference type="Proteomes" id="UP000252519">
    <property type="component" value="Unassembled WGS sequence"/>
</dbReference>
<protein>
    <recommendedName>
        <fullName evidence="3">SCP domain-containing protein</fullName>
    </recommendedName>
</protein>
<gene>
    <name evidence="1" type="ORF">ANCCAN_06747</name>
</gene>
<evidence type="ECO:0008006" key="3">
    <source>
        <dbReference type="Google" id="ProtNLM"/>
    </source>
</evidence>
<accession>A0A368GVX7</accession>
<sequence>MSNEEQFGSGKNCNSTTTIKGILKKWWDEVKKVDLKASQLYVADLAHFGPMAAAEAKGFACSTKLCSGSKSDLLCVYDKVLTTNDDIYTAGASADKICEVCNQNKLCTDYLCQYTYTPAAEMPPRACDADKLTTDLENVAINMHNYYRRLSATGWAEDKIDGYAPTAKKLPALAYDCAGIGAKSYAKATNCPNTAPAADAGYSLNYYYVQEYETPKTVLFERDYQQKD</sequence>
<keyword evidence="2" id="KW-1185">Reference proteome</keyword>
<evidence type="ECO:0000313" key="1">
    <source>
        <dbReference type="EMBL" id="RCN47170.1"/>
    </source>
</evidence>
<comment type="caution">
    <text evidence="1">The sequence shown here is derived from an EMBL/GenBank/DDBJ whole genome shotgun (WGS) entry which is preliminary data.</text>
</comment>
<name>A0A368GVX7_ANCCA</name>
<evidence type="ECO:0000313" key="2">
    <source>
        <dbReference type="Proteomes" id="UP000252519"/>
    </source>
</evidence>
<dbReference type="OrthoDB" id="5886352at2759"/>
<dbReference type="Gene3D" id="3.40.33.10">
    <property type="entry name" value="CAP"/>
    <property type="match status" value="2"/>
</dbReference>
<dbReference type="SUPFAM" id="SSF55797">
    <property type="entry name" value="PR-1-like"/>
    <property type="match status" value="2"/>
</dbReference>
<dbReference type="InterPro" id="IPR035940">
    <property type="entry name" value="CAP_sf"/>
</dbReference>
<dbReference type="AlphaFoldDB" id="A0A368GVX7"/>